<dbReference type="InterPro" id="IPR001581">
    <property type="entry name" value="Leukemia_IF/oncostatin"/>
</dbReference>
<dbReference type="GO" id="GO:0005615">
    <property type="term" value="C:extracellular space"/>
    <property type="evidence" value="ECO:0007669"/>
    <property type="project" value="UniProtKB-KW"/>
</dbReference>
<dbReference type="Proteomes" id="UP000613066">
    <property type="component" value="Unassembled WGS sequence"/>
</dbReference>
<sequence>TSPHRHLSSSSPAVAKGLFLLWAVPAHGTQPPSLQQIHALVRHMAEDAQELFVLYEQEQHLAFNLCRPNTSLEWLRGTLVSGTGGLRALHRAMAHMDRALQDIARHQSDLSPPGAPILQRLSSARLKVRGLLSNLEGFLQARGLSPAAVPPTRPMAATGVFQQKLEGCRVLWSYTRFLARLSAQLQAQGVRARREERERRRGGRRGRRLRKP</sequence>
<feature type="non-terminal residue" evidence="8">
    <location>
        <position position="1"/>
    </location>
</feature>
<dbReference type="InterPro" id="IPR009079">
    <property type="entry name" value="4_helix_cytokine-like_core"/>
</dbReference>
<reference evidence="8" key="1">
    <citation type="submission" date="2019-09" db="EMBL/GenBank/DDBJ databases">
        <title>Bird 10,000 Genomes (B10K) Project - Family phase.</title>
        <authorList>
            <person name="Zhang G."/>
        </authorList>
    </citation>
    <scope>NUCLEOTIDE SEQUENCE</scope>
    <source>
        <strain evidence="8">B10K-DU-001-08</strain>
        <tissue evidence="8">Muscle</tissue>
    </source>
</reference>
<evidence type="ECO:0000256" key="3">
    <source>
        <dbReference type="ARBA" id="ARBA00022514"/>
    </source>
</evidence>
<feature type="signal peptide" evidence="7">
    <location>
        <begin position="1"/>
        <end position="28"/>
    </location>
</feature>
<name>A0A851NG16_9GALL</name>
<accession>A0A851NG16</accession>
<dbReference type="Gene3D" id="1.20.1250.10">
    <property type="match status" value="1"/>
</dbReference>
<keyword evidence="4" id="KW-0964">Secreted</keyword>
<keyword evidence="9" id="KW-1185">Reference proteome</keyword>
<dbReference type="GO" id="GO:0045595">
    <property type="term" value="P:regulation of cell differentiation"/>
    <property type="evidence" value="ECO:0007669"/>
    <property type="project" value="TreeGrafter"/>
</dbReference>
<feature type="region of interest" description="Disordered" evidence="6">
    <location>
        <begin position="189"/>
        <end position="212"/>
    </location>
</feature>
<evidence type="ECO:0000256" key="1">
    <source>
        <dbReference type="ARBA" id="ARBA00004613"/>
    </source>
</evidence>
<dbReference type="InterPro" id="IPR003624">
    <property type="entry name" value="Leukemia_IF"/>
</dbReference>
<dbReference type="PRINTS" id="PR01883">
    <property type="entry name" value="LEUKAEMIAIF"/>
</dbReference>
<comment type="caution">
    <text evidence="8">The sequence shown here is derived from an EMBL/GenBank/DDBJ whole genome shotgun (WGS) entry which is preliminary data.</text>
</comment>
<keyword evidence="7" id="KW-0732">Signal</keyword>
<evidence type="ECO:0000256" key="4">
    <source>
        <dbReference type="ARBA" id="ARBA00022525"/>
    </source>
</evidence>
<dbReference type="GO" id="GO:0008284">
    <property type="term" value="P:positive regulation of cell population proliferation"/>
    <property type="evidence" value="ECO:0007669"/>
    <property type="project" value="TreeGrafter"/>
</dbReference>
<organism evidence="8 9">
    <name type="scientific">Penelope pileata</name>
    <dbReference type="NCBI Taxonomy" id="1118817"/>
    <lineage>
        <taxon>Eukaryota</taxon>
        <taxon>Metazoa</taxon>
        <taxon>Chordata</taxon>
        <taxon>Craniata</taxon>
        <taxon>Vertebrata</taxon>
        <taxon>Euteleostomi</taxon>
        <taxon>Archelosauria</taxon>
        <taxon>Archosauria</taxon>
        <taxon>Dinosauria</taxon>
        <taxon>Saurischia</taxon>
        <taxon>Theropoda</taxon>
        <taxon>Coelurosauria</taxon>
        <taxon>Aves</taxon>
        <taxon>Neognathae</taxon>
        <taxon>Galloanserae</taxon>
        <taxon>Galliformes</taxon>
        <taxon>Cracidae</taxon>
        <taxon>Penelope</taxon>
    </lineage>
</organism>
<evidence type="ECO:0000256" key="6">
    <source>
        <dbReference type="SAM" id="MobiDB-lite"/>
    </source>
</evidence>
<comment type="subcellular location">
    <subcellularLocation>
        <location evidence="1">Secreted</location>
    </subcellularLocation>
</comment>
<evidence type="ECO:0000256" key="7">
    <source>
        <dbReference type="SAM" id="SignalP"/>
    </source>
</evidence>
<gene>
    <name evidence="8" type="primary">Lif_1</name>
    <name evidence="8" type="ORF">PENPIL_R15527</name>
</gene>
<dbReference type="GO" id="GO:0048861">
    <property type="term" value="P:leukemia inhibitory factor signaling pathway"/>
    <property type="evidence" value="ECO:0007669"/>
    <property type="project" value="TreeGrafter"/>
</dbReference>
<dbReference type="AlphaFoldDB" id="A0A851NG16"/>
<feature type="chain" id="PRO_5033001360" description="Leukemia inhibitory factor" evidence="7">
    <location>
        <begin position="29"/>
        <end position="212"/>
    </location>
</feature>
<dbReference type="SUPFAM" id="SSF47266">
    <property type="entry name" value="4-helical cytokines"/>
    <property type="match status" value="1"/>
</dbReference>
<comment type="function">
    <text evidence="5">LIF has the capacity to induce terminal differentiation in leukemic cells. Its activities include the induction of hematopoietic differentiation in normal and myeloid leukemia cells, the induction of neuronal cell differentiation, and the stimulation of acute-phase protein synthesis in hepatocytes.</text>
</comment>
<dbReference type="PANTHER" id="PTHR10633">
    <property type="entry name" value="LEUKEMIA INHIBITORY FACTOR"/>
    <property type="match status" value="1"/>
</dbReference>
<dbReference type="PANTHER" id="PTHR10633:SF0">
    <property type="entry name" value="LEUKEMIA INHIBITORY FACTOR"/>
    <property type="match status" value="1"/>
</dbReference>
<evidence type="ECO:0000313" key="9">
    <source>
        <dbReference type="Proteomes" id="UP000613066"/>
    </source>
</evidence>
<feature type="compositionally biased region" description="Basic residues" evidence="6">
    <location>
        <begin position="200"/>
        <end position="212"/>
    </location>
</feature>
<proteinExistence type="predicted"/>
<dbReference type="GO" id="GO:0006955">
    <property type="term" value="P:immune response"/>
    <property type="evidence" value="ECO:0007669"/>
    <property type="project" value="InterPro"/>
</dbReference>
<dbReference type="SMART" id="SM00080">
    <property type="entry name" value="LIF_OSM"/>
    <property type="match status" value="1"/>
</dbReference>
<dbReference type="Pfam" id="PF01291">
    <property type="entry name" value="LIF_OSM"/>
    <property type="match status" value="1"/>
</dbReference>
<evidence type="ECO:0000313" key="8">
    <source>
        <dbReference type="EMBL" id="NXC41161.1"/>
    </source>
</evidence>
<dbReference type="OrthoDB" id="9902088at2759"/>
<evidence type="ECO:0000256" key="5">
    <source>
        <dbReference type="ARBA" id="ARBA00024822"/>
    </source>
</evidence>
<feature type="non-terminal residue" evidence="8">
    <location>
        <position position="212"/>
    </location>
</feature>
<protein>
    <recommendedName>
        <fullName evidence="2">Leukemia inhibitory factor</fullName>
    </recommendedName>
</protein>
<evidence type="ECO:0000256" key="2">
    <source>
        <dbReference type="ARBA" id="ARBA00016836"/>
    </source>
</evidence>
<keyword evidence="3" id="KW-0202">Cytokine</keyword>
<dbReference type="EMBL" id="WBMW01001722">
    <property type="protein sequence ID" value="NXC41161.1"/>
    <property type="molecule type" value="Genomic_DNA"/>
</dbReference>
<dbReference type="GO" id="GO:0005146">
    <property type="term" value="F:leukemia inhibitory factor receptor binding"/>
    <property type="evidence" value="ECO:0007669"/>
    <property type="project" value="InterPro"/>
</dbReference>
<dbReference type="GO" id="GO:0008083">
    <property type="term" value="F:growth factor activity"/>
    <property type="evidence" value="ECO:0007669"/>
    <property type="project" value="TreeGrafter"/>
</dbReference>
<dbReference type="GO" id="GO:0005125">
    <property type="term" value="F:cytokine activity"/>
    <property type="evidence" value="ECO:0007669"/>
    <property type="project" value="UniProtKB-KW"/>
</dbReference>